<name>A0A0A9ED28_ARUDO</name>
<keyword evidence="1" id="KW-1133">Transmembrane helix</keyword>
<reference evidence="2" key="1">
    <citation type="submission" date="2014-09" db="EMBL/GenBank/DDBJ databases">
        <authorList>
            <person name="Magalhaes I.L.F."/>
            <person name="Oliveira U."/>
            <person name="Santos F.R."/>
            <person name="Vidigal T.H.D.A."/>
            <person name="Brescovit A.D."/>
            <person name="Santos A.J."/>
        </authorList>
    </citation>
    <scope>NUCLEOTIDE SEQUENCE</scope>
    <source>
        <tissue evidence="2">Shoot tissue taken approximately 20 cm above the soil surface</tissue>
    </source>
</reference>
<evidence type="ECO:0000256" key="1">
    <source>
        <dbReference type="SAM" id="Phobius"/>
    </source>
</evidence>
<keyword evidence="1" id="KW-0472">Membrane</keyword>
<feature type="transmembrane region" description="Helical" evidence="1">
    <location>
        <begin position="43"/>
        <end position="63"/>
    </location>
</feature>
<evidence type="ECO:0000313" key="2">
    <source>
        <dbReference type="EMBL" id="JAD96928.1"/>
    </source>
</evidence>
<proteinExistence type="predicted"/>
<accession>A0A0A9ED28</accession>
<reference evidence="2" key="2">
    <citation type="journal article" date="2015" name="Data Brief">
        <title>Shoot transcriptome of the giant reed, Arundo donax.</title>
        <authorList>
            <person name="Barrero R.A."/>
            <person name="Guerrero F.D."/>
            <person name="Moolhuijzen P."/>
            <person name="Goolsby J.A."/>
            <person name="Tidwell J."/>
            <person name="Bellgard S.E."/>
            <person name="Bellgard M.I."/>
        </authorList>
    </citation>
    <scope>NUCLEOTIDE SEQUENCE</scope>
    <source>
        <tissue evidence="2">Shoot tissue taken approximately 20 cm above the soil surface</tissue>
    </source>
</reference>
<dbReference type="AlphaFoldDB" id="A0A0A9ED28"/>
<protein>
    <submittedName>
        <fullName evidence="2">Uncharacterized protein</fullName>
    </submittedName>
</protein>
<keyword evidence="1" id="KW-0812">Transmembrane</keyword>
<organism evidence="2">
    <name type="scientific">Arundo donax</name>
    <name type="common">Giant reed</name>
    <name type="synonym">Donax arundinaceus</name>
    <dbReference type="NCBI Taxonomy" id="35708"/>
    <lineage>
        <taxon>Eukaryota</taxon>
        <taxon>Viridiplantae</taxon>
        <taxon>Streptophyta</taxon>
        <taxon>Embryophyta</taxon>
        <taxon>Tracheophyta</taxon>
        <taxon>Spermatophyta</taxon>
        <taxon>Magnoliopsida</taxon>
        <taxon>Liliopsida</taxon>
        <taxon>Poales</taxon>
        <taxon>Poaceae</taxon>
        <taxon>PACMAD clade</taxon>
        <taxon>Arundinoideae</taxon>
        <taxon>Arundineae</taxon>
        <taxon>Arundo</taxon>
    </lineage>
</organism>
<sequence length="72" mass="8152">MVVLTSELSNSSRSCASVGDHLMQPKDSSLYINVLVTSFAGKIVLRINLIFTLCFCWIFYFCCPFTKFVLMT</sequence>
<dbReference type="EMBL" id="GBRH01200967">
    <property type="protein sequence ID" value="JAD96928.1"/>
    <property type="molecule type" value="Transcribed_RNA"/>
</dbReference>